<accession>A0A8S3CC68</accession>
<dbReference type="Proteomes" id="UP000681720">
    <property type="component" value="Unassembled WGS sequence"/>
</dbReference>
<sequence length="34" mass="4182">MVSSKHSSSPKDNREIYNHYFERIHQFMLNNQWG</sequence>
<reference evidence="1" key="1">
    <citation type="submission" date="2021-02" db="EMBL/GenBank/DDBJ databases">
        <authorList>
            <person name="Nowell W R."/>
        </authorList>
    </citation>
    <scope>NUCLEOTIDE SEQUENCE</scope>
</reference>
<dbReference type="AlphaFoldDB" id="A0A8S3CC68"/>
<protein>
    <submittedName>
        <fullName evidence="1">Uncharacterized protein</fullName>
    </submittedName>
</protein>
<name>A0A8S3CC68_9BILA</name>
<evidence type="ECO:0000313" key="2">
    <source>
        <dbReference type="Proteomes" id="UP000681720"/>
    </source>
</evidence>
<evidence type="ECO:0000313" key="1">
    <source>
        <dbReference type="EMBL" id="CAF4880182.1"/>
    </source>
</evidence>
<proteinExistence type="predicted"/>
<comment type="caution">
    <text evidence="1">The sequence shown here is derived from an EMBL/GenBank/DDBJ whole genome shotgun (WGS) entry which is preliminary data.</text>
</comment>
<gene>
    <name evidence="1" type="ORF">GIL414_LOCUS50817</name>
</gene>
<feature type="non-terminal residue" evidence="1">
    <location>
        <position position="34"/>
    </location>
</feature>
<dbReference type="EMBL" id="CAJOBJ010170273">
    <property type="protein sequence ID" value="CAF4880182.1"/>
    <property type="molecule type" value="Genomic_DNA"/>
</dbReference>
<organism evidence="1 2">
    <name type="scientific">Rotaria magnacalcarata</name>
    <dbReference type="NCBI Taxonomy" id="392030"/>
    <lineage>
        <taxon>Eukaryota</taxon>
        <taxon>Metazoa</taxon>
        <taxon>Spiralia</taxon>
        <taxon>Gnathifera</taxon>
        <taxon>Rotifera</taxon>
        <taxon>Eurotatoria</taxon>
        <taxon>Bdelloidea</taxon>
        <taxon>Philodinida</taxon>
        <taxon>Philodinidae</taxon>
        <taxon>Rotaria</taxon>
    </lineage>
</organism>